<dbReference type="InterPro" id="IPR025421">
    <property type="entry name" value="DUF4148"/>
</dbReference>
<dbReference type="Proteomes" id="UP000256838">
    <property type="component" value="Unassembled WGS sequence"/>
</dbReference>
<organism evidence="2 3">
    <name type="scientific">Trinickia dinghuensis</name>
    <dbReference type="NCBI Taxonomy" id="2291023"/>
    <lineage>
        <taxon>Bacteria</taxon>
        <taxon>Pseudomonadati</taxon>
        <taxon>Pseudomonadota</taxon>
        <taxon>Betaproteobacteria</taxon>
        <taxon>Burkholderiales</taxon>
        <taxon>Burkholderiaceae</taxon>
        <taxon>Trinickia</taxon>
    </lineage>
</organism>
<comment type="caution">
    <text evidence="2">The sequence shown here is derived from an EMBL/GenBank/DDBJ whole genome shotgun (WGS) entry which is preliminary data.</text>
</comment>
<name>A0A3D8K1A2_9BURK</name>
<keyword evidence="1" id="KW-0732">Signal</keyword>
<feature type="signal peptide" evidence="1">
    <location>
        <begin position="1"/>
        <end position="22"/>
    </location>
</feature>
<dbReference type="EMBL" id="QRGA01000006">
    <property type="protein sequence ID" value="RDU98696.1"/>
    <property type="molecule type" value="Genomic_DNA"/>
</dbReference>
<dbReference type="RefSeq" id="WP_115533510.1">
    <property type="nucleotide sequence ID" value="NZ_QRGA01000006.1"/>
</dbReference>
<protein>
    <submittedName>
        <fullName evidence="2">DUF4148 domain-containing protein</fullName>
    </submittedName>
</protein>
<evidence type="ECO:0000256" key="1">
    <source>
        <dbReference type="SAM" id="SignalP"/>
    </source>
</evidence>
<evidence type="ECO:0000313" key="2">
    <source>
        <dbReference type="EMBL" id="RDU98696.1"/>
    </source>
</evidence>
<gene>
    <name evidence="2" type="ORF">DWV00_10505</name>
</gene>
<accession>A0A3D8K1A2</accession>
<dbReference type="OrthoDB" id="9099264at2"/>
<dbReference type="AlphaFoldDB" id="A0A3D8K1A2"/>
<dbReference type="Pfam" id="PF13663">
    <property type="entry name" value="DUF4148"/>
    <property type="match status" value="1"/>
</dbReference>
<sequence length="107" mass="11204">MKSLVYAMVAASALSIPLASFAQSTDNGPVTRAQVRQDLINVEQAGYNPAAKSPYYPDDIQAAEQRVNSQQAYGGVAAGTSQAGAPIQMERAHAADDSGTPSLFFGR</sequence>
<feature type="chain" id="PRO_5017774788" evidence="1">
    <location>
        <begin position="23"/>
        <end position="107"/>
    </location>
</feature>
<keyword evidence="3" id="KW-1185">Reference proteome</keyword>
<proteinExistence type="predicted"/>
<evidence type="ECO:0000313" key="3">
    <source>
        <dbReference type="Proteomes" id="UP000256838"/>
    </source>
</evidence>
<reference evidence="2 3" key="1">
    <citation type="submission" date="2018-08" db="EMBL/GenBank/DDBJ databases">
        <title>Paraburkholderia sp. DHOM06 isolated from forest soil.</title>
        <authorList>
            <person name="Gao Z.-H."/>
            <person name="Qiu L.-H."/>
        </authorList>
    </citation>
    <scope>NUCLEOTIDE SEQUENCE [LARGE SCALE GENOMIC DNA]</scope>
    <source>
        <strain evidence="2 3">DHOM06</strain>
    </source>
</reference>